<dbReference type="Pfam" id="PF02138">
    <property type="entry name" value="Beach"/>
    <property type="match status" value="1"/>
</dbReference>
<name>A0A0A1U531_ENTIV</name>
<dbReference type="KEGG" id="eiv:EIN_043790"/>
<dbReference type="Proteomes" id="UP000014680">
    <property type="component" value="Unassembled WGS sequence"/>
</dbReference>
<dbReference type="SMART" id="SM01026">
    <property type="entry name" value="Beach"/>
    <property type="match status" value="1"/>
</dbReference>
<reference evidence="3 4" key="1">
    <citation type="submission" date="2012-10" db="EMBL/GenBank/DDBJ databases">
        <authorList>
            <person name="Zafar N."/>
            <person name="Inman J."/>
            <person name="Hall N."/>
            <person name="Lorenzi H."/>
            <person name="Caler E."/>
        </authorList>
    </citation>
    <scope>NUCLEOTIDE SEQUENCE [LARGE SCALE GENOMIC DNA]</scope>
    <source>
        <strain evidence="3 4">IP1</strain>
    </source>
</reference>
<dbReference type="RefSeq" id="XP_004253612.1">
    <property type="nucleotide sequence ID" value="XM_004253564.1"/>
</dbReference>
<dbReference type="CDD" id="cd06071">
    <property type="entry name" value="Beach"/>
    <property type="match status" value="1"/>
</dbReference>
<dbReference type="VEuPathDB" id="AmoebaDB:EIN_043790"/>
<dbReference type="Gene3D" id="1.10.1540.10">
    <property type="entry name" value="BEACH domain"/>
    <property type="match status" value="1"/>
</dbReference>
<dbReference type="PANTHER" id="PTHR13743">
    <property type="entry name" value="BEIGE/BEACH-RELATED"/>
    <property type="match status" value="1"/>
</dbReference>
<dbReference type="InterPro" id="IPR000409">
    <property type="entry name" value="BEACH_dom"/>
</dbReference>
<dbReference type="InterPro" id="IPR015943">
    <property type="entry name" value="WD40/YVTN_repeat-like_dom_sf"/>
</dbReference>
<evidence type="ECO:0000313" key="3">
    <source>
        <dbReference type="EMBL" id="ELP86841.1"/>
    </source>
</evidence>
<dbReference type="SUPFAM" id="SSF49899">
    <property type="entry name" value="Concanavalin A-like lectins/glucanases"/>
    <property type="match status" value="1"/>
</dbReference>
<sequence length="2569" mass="293424">MQRLEQYYLDYIAVVTPSELPTLERLMTTNSTLHLQPVIIDQFFKVFEQGDLLRQPFASVVFQAMCIVVDEFFQTTKHRFERESFCVVFWKYYAELMNNNIVVDTDDSEESIDTNNTMVLQYMYNLAMVLCPAVTLPITSDFFVMNFKESEISLKLLPILRAVTKSLQTKMVLKVALSGNMKNVIENTVRTLADTKPSLGCYRVLEEYIKTVFSVCNLAPKVINVFSNALLFEAITTFLMKKVVETKEIGELTISIINTLQALSFIGDGIVAEGTKDVQKMSNNPIVKNVSTPSCLMKLLENQRTTQPALEALKVVLFNNPYNFLFLPTYIETMCLMLPNFDEKCVASVLEMVEYLMCSVEYDTKRVLNVLRTLVNSTNMKESSVMVPLVDFILRVIGSHRGKLQEAFGLFVGPMIDVIICSSKSAQNTSEYVVEHMSKCICAIISGCRENTSLFTEESSRIRLVSNIYMSVVWLRKYITDFLVEILPIIPADQCALITSLFIGDLWCDIDPLSRIESASRIVSVSPVVQETFGVCECFQILGKYIHEWGYDKSLQNVREKTISERVKIVMSCVNMYVAALDGSVANRQRLHEEVSVGLIDTFLSYFPLNHEDSLKLGSCIIALICERSVETCKDVFTREISVQAVNTYLLPTVIRYSKRLDESEWKFLLRNIYIFMSSVSSLHDAFIMGIVDILTTSYSCDSEVMDLVTLIGKYSIKPSTLKRILKKLGNKSDQDEKIYESLQIISTGENVGGVTIDTKEGLSYIKKSVWIDGNEVSIIGWFKVSLGDYKILAIKRNLFGNSVDKETVIELKMRNGKLEVNYEGQCVMSKRVEYDTWHHLGVVMNDFLTLYIDGTSELRRTRNVIILEGNSEVIVGHEGSPTHRYVYSVGDIMIVNGNIETLIPEIVKRGINYRGRFCSESEIYIDPTSVVYSLNDIMSECSRSDVTIEGIVNQTSPMPFSMSINMLGGVALLLYLVEYSKTQKALENSLKILLNTILTSKEIQEQIISKKVISVLGCVLLEKRELLNVVIVDEFLDFVTHNNTKLRLGEIAQSIVQFILLNFDILKGNVALLIHIFSVVKIEIKKTSLKQKSCFVNLFIKGGIVGKLMALFIDDKVGNEVIEESTWLLEEILGLDASYEKLNDLASFLMYFLRVFDESNKVLDFLRQSDDGSKGECYTKHEESPLGKGEETTLITGGVEIMQINDYVSEENTKEILKDNLTPQKSPTQLQEESAQKKFTTLTAPQSPINPLELTEEDFKSPQLLDLENTSVSPETRNYLFCVHRCSKVLSLLDAITISKGNILNITSDFLCKFLSLPRLPLPLFSALLHLTATLSFTSQSFCAEFSNKADVLKRHSRIFLKRKDAIDSVLSLLLHIPPAGKNHIQISDEDHPIHFSVTLKHFSVLMSIIQASLVSEIKQSEYDNVIYTVSMLSIVLHQYQTLRSAILDSDEAVESLLKCVVLPNGDFVGKNVMKQEQRDVLRDMIKTIGYFISMSIKEGGDFRKVFIDSANIQSSGDLLRELFTVTALKLQSLVNKLGKEKVSLCYIEYCTFLMDVMLCGNWGVDISFVERSITILSGVYVERKEYQSKDNDLMWVQVMDRFRILLLSSTEDKNLVSVIHHLHSQNYFSKKTQSETCVSSIFGILLMKYRGCRDKALRETYIVIIKIVVMEYTDILMKLLPSGELRKSFKKMLQQSTEEIDEFFNKYDQDIQSVIDTFWRDLRMFRIQQEARMNEVLTRVKRRNKEKKDRDERQENLEKKSEIVRRRERAITVYLSEQKDEKAQEEIDKGEIQMRKRTIEKFVKMPGGVFEEEVKRYCVSDRFNAMFMRNEIVVDYNYTTKYTTKRTDFGEEITIQEQTRIGRDDKITLRGEDMFESKRIDGVDEIPSVVYITNDLIKVLGLVPKKGCVEEYKLTDILMILKRRYLLENKGVEIVMKDGRCVLLAFEKNYDKFLKSLYKVHLISLEQYISDQISTRVVIQHQNTQILLNDNKEEQTEAKDTLEDEKQPLQQVKIVKIKEMETTDIQQMWRCGVISNFEYLMYLNVKSGRSGLDVSQYPVFPWVIKDNKSQSIDLSSKQIYRDLAYPVVAQDEERRKKLQHKFAEVGTHYGNHYSSIATPLVFLFRAEPYTYMHMKLFDGHFDTERLIGSIGNFYDNLQTTPIEAIPEFYYLPQFTMNFNTIDFGKKKDRSTLKNMELPVWSKNDAREYIRINIMALESPYCSEHLCEWIDLIFGSKQRGKAAEEFCNIFPPSTYEVDYSKMDEKEVKVTKERVKNFGVCPLQLFTKNHPKRDVERSVYYSGIFGKEAMYTIDVEKKVGYNVGNMRLVNSEVLTSRWDELVLSEFTARVLKGGVLRLEEQQKVRYYDELSIGNIVVSDARIVVVGGEGGELSVVKRETNETGRLLGHDSDVSVCVIGRMSKIIVTGDVNGNWCIYDSWTLLCLHKAQEGEGIVSISIDDQIGDFVIATRNTVIHYDINGDQIGESICLSGVTSVVITQSPIWTDDIFCAVGTSSGEISLWKLAVSNVRKNILIGTIPVFPAPIKQIILETTNSALHVATYNNVILCIH</sequence>
<dbReference type="InterPro" id="IPR036322">
    <property type="entry name" value="WD40_repeat_dom_sf"/>
</dbReference>
<dbReference type="PROSITE" id="PS50197">
    <property type="entry name" value="BEACH"/>
    <property type="match status" value="1"/>
</dbReference>
<dbReference type="OrthoDB" id="29427at2759"/>
<dbReference type="InterPro" id="IPR013320">
    <property type="entry name" value="ConA-like_dom_sf"/>
</dbReference>
<dbReference type="Gene3D" id="2.30.29.30">
    <property type="entry name" value="Pleckstrin-homology domain (PH domain)/Phosphotyrosine-binding domain (PTB)"/>
    <property type="match status" value="1"/>
</dbReference>
<evidence type="ECO:0000259" key="2">
    <source>
        <dbReference type="PROSITE" id="PS51783"/>
    </source>
</evidence>
<dbReference type="GeneID" id="14885863"/>
<organism evidence="3 4">
    <name type="scientific">Entamoeba invadens IP1</name>
    <dbReference type="NCBI Taxonomy" id="370355"/>
    <lineage>
        <taxon>Eukaryota</taxon>
        <taxon>Amoebozoa</taxon>
        <taxon>Evosea</taxon>
        <taxon>Archamoebae</taxon>
        <taxon>Mastigamoebida</taxon>
        <taxon>Entamoebidae</taxon>
        <taxon>Entamoeba</taxon>
    </lineage>
</organism>
<dbReference type="InterPro" id="IPR050865">
    <property type="entry name" value="BEACH_Domain"/>
</dbReference>
<evidence type="ECO:0000313" key="4">
    <source>
        <dbReference type="Proteomes" id="UP000014680"/>
    </source>
</evidence>
<dbReference type="InterPro" id="IPR023362">
    <property type="entry name" value="PH-BEACH_dom"/>
</dbReference>
<dbReference type="SUPFAM" id="SSF50978">
    <property type="entry name" value="WD40 repeat-like"/>
    <property type="match status" value="1"/>
</dbReference>
<dbReference type="SUPFAM" id="SSF50729">
    <property type="entry name" value="PH domain-like"/>
    <property type="match status" value="1"/>
</dbReference>
<dbReference type="InterPro" id="IPR036372">
    <property type="entry name" value="BEACH_dom_sf"/>
</dbReference>
<protein>
    <recommendedName>
        <fullName evidence="5">BEACH domain-containing protein</fullName>
    </recommendedName>
</protein>
<proteinExistence type="predicted"/>
<gene>
    <name evidence="3" type="ORF">EIN_043790</name>
</gene>
<dbReference type="PANTHER" id="PTHR13743:SF123">
    <property type="entry name" value="PROTEIN FAN"/>
    <property type="match status" value="1"/>
</dbReference>
<dbReference type="PROSITE" id="PS51783">
    <property type="entry name" value="PH_BEACH"/>
    <property type="match status" value="1"/>
</dbReference>
<evidence type="ECO:0000259" key="1">
    <source>
        <dbReference type="PROSITE" id="PS50197"/>
    </source>
</evidence>
<feature type="domain" description="BEACH-type PH" evidence="2">
    <location>
        <begin position="1868"/>
        <end position="1964"/>
    </location>
</feature>
<accession>A0A0A1U531</accession>
<dbReference type="Pfam" id="PF14844">
    <property type="entry name" value="PH_BEACH"/>
    <property type="match status" value="1"/>
</dbReference>
<keyword evidence="4" id="KW-1185">Reference proteome</keyword>
<evidence type="ECO:0008006" key="5">
    <source>
        <dbReference type="Google" id="ProtNLM"/>
    </source>
</evidence>
<feature type="domain" description="BEACH" evidence="1">
    <location>
        <begin position="2016"/>
        <end position="2293"/>
    </location>
</feature>
<dbReference type="SUPFAM" id="SSF81837">
    <property type="entry name" value="BEACH domain"/>
    <property type="match status" value="1"/>
</dbReference>
<dbReference type="EMBL" id="KB206902">
    <property type="protein sequence ID" value="ELP86841.1"/>
    <property type="molecule type" value="Genomic_DNA"/>
</dbReference>
<dbReference type="InterPro" id="IPR011993">
    <property type="entry name" value="PH-like_dom_sf"/>
</dbReference>
<dbReference type="Gene3D" id="2.130.10.10">
    <property type="entry name" value="YVTN repeat-like/Quinoprotein amine dehydrogenase"/>
    <property type="match status" value="1"/>
</dbReference>